<name>A0AA88EW32_RHIRH</name>
<dbReference type="RefSeq" id="WP_149901610.1">
    <property type="nucleotide sequence ID" value="NZ_QRFF01000011.1"/>
</dbReference>
<gene>
    <name evidence="1" type="ORF">DXM27_24525</name>
</gene>
<protein>
    <recommendedName>
        <fullName evidence="3">Apea-like HEPN domain-containing protein</fullName>
    </recommendedName>
</protein>
<dbReference type="AlphaFoldDB" id="A0AA88EW32"/>
<reference evidence="1 2" key="1">
    <citation type="submission" date="2018-08" db="EMBL/GenBank/DDBJ databases">
        <title>Crown Gall in kiwifruit.</title>
        <authorList>
            <person name="Visnovsky S.B."/>
            <person name="Pitman A.R."/>
        </authorList>
    </citation>
    <scope>NUCLEOTIDE SEQUENCE [LARGE SCALE GENOMIC DNA]</scope>
    <source>
        <strain evidence="1 2">SBV_302_78_2</strain>
    </source>
</reference>
<dbReference type="EMBL" id="QRFF01000011">
    <property type="protein sequence ID" value="KAA3497917.1"/>
    <property type="molecule type" value="Genomic_DNA"/>
</dbReference>
<evidence type="ECO:0008006" key="3">
    <source>
        <dbReference type="Google" id="ProtNLM"/>
    </source>
</evidence>
<evidence type="ECO:0000313" key="1">
    <source>
        <dbReference type="EMBL" id="KAA3497917.1"/>
    </source>
</evidence>
<organism evidence="1 2">
    <name type="scientific">Rhizobium rhizogenes</name>
    <name type="common">Agrobacterium rhizogenes</name>
    <dbReference type="NCBI Taxonomy" id="359"/>
    <lineage>
        <taxon>Bacteria</taxon>
        <taxon>Pseudomonadati</taxon>
        <taxon>Pseudomonadota</taxon>
        <taxon>Alphaproteobacteria</taxon>
        <taxon>Hyphomicrobiales</taxon>
        <taxon>Rhizobiaceae</taxon>
        <taxon>Rhizobium/Agrobacterium group</taxon>
        <taxon>Rhizobium</taxon>
    </lineage>
</organism>
<proteinExistence type="predicted"/>
<dbReference type="Proteomes" id="UP000473658">
    <property type="component" value="Unassembled WGS sequence"/>
</dbReference>
<evidence type="ECO:0000313" key="2">
    <source>
        <dbReference type="Proteomes" id="UP000473658"/>
    </source>
</evidence>
<comment type="caution">
    <text evidence="1">The sequence shown here is derived from an EMBL/GenBank/DDBJ whole genome shotgun (WGS) entry which is preliminary data.</text>
</comment>
<sequence>MTEKPPDEITIAVASLWKRRFPDPENSYQTPEFLALKAACVRQYPVRDLFWFTTALWEILRSIGCPMLLRARPDLALPSHAAAELLHSALTSKTDKIVHLCPLDWADDIPRLQFGSSQIGRFTASELQTFADAPRLARAFPTITIDWERLSQFHWLVVTEEVPISVEPGQRTMPDFYGIHEDLGAIVAHEDHFPKAVEQALMALLLAPWEEWSVYRQMDWRGFHLPWIFSRHGDLCVRLKTPPQDKNLTWLPQSYTDAYGDQVEVEEPAQFRLEDEAETLADFLSEERWGRLERALTTTLFETPVRHFFNRAFHSAGIDEFIAHLTVIEAALGLHSDYGKKPKSDPRKAMTVTQVMRTRVQNLLGDPKSGGEYELLFDLRSAYVHGRSMAPISSEDRRRARRLARAVVLVLVDVASSQGANIDREMFLNGLLSPQV</sequence>
<accession>A0AA88EW32</accession>